<feature type="region of interest" description="Disordered" evidence="1">
    <location>
        <begin position="1"/>
        <end position="73"/>
    </location>
</feature>
<reference evidence="2 3" key="1">
    <citation type="journal article" date="2012" name="Genome Biol.">
        <title>Genome and low-iron response of an oceanic diatom adapted to chronic iron limitation.</title>
        <authorList>
            <person name="Lommer M."/>
            <person name="Specht M."/>
            <person name="Roy A.S."/>
            <person name="Kraemer L."/>
            <person name="Andreson R."/>
            <person name="Gutowska M.A."/>
            <person name="Wolf J."/>
            <person name="Bergner S.V."/>
            <person name="Schilhabel M.B."/>
            <person name="Klostermeier U.C."/>
            <person name="Beiko R.G."/>
            <person name="Rosenstiel P."/>
            <person name="Hippler M."/>
            <person name="Laroche J."/>
        </authorList>
    </citation>
    <scope>NUCLEOTIDE SEQUENCE [LARGE SCALE GENOMIC DNA]</scope>
    <source>
        <strain evidence="2 3">CCMP1005</strain>
    </source>
</reference>
<feature type="compositionally biased region" description="Polar residues" evidence="1">
    <location>
        <begin position="111"/>
        <end position="122"/>
    </location>
</feature>
<feature type="region of interest" description="Disordered" evidence="1">
    <location>
        <begin position="110"/>
        <end position="145"/>
    </location>
</feature>
<name>K0SBJ4_THAOC</name>
<dbReference type="EMBL" id="AGNL01025691">
    <property type="protein sequence ID" value="EJK58281.1"/>
    <property type="molecule type" value="Genomic_DNA"/>
</dbReference>
<dbReference type="Proteomes" id="UP000266841">
    <property type="component" value="Unassembled WGS sequence"/>
</dbReference>
<feature type="compositionally biased region" description="Low complexity" evidence="1">
    <location>
        <begin position="24"/>
        <end position="34"/>
    </location>
</feature>
<protein>
    <submittedName>
        <fullName evidence="2">Uncharacterized protein</fullName>
    </submittedName>
</protein>
<accession>K0SBJ4</accession>
<proteinExistence type="predicted"/>
<comment type="caution">
    <text evidence="2">The sequence shown here is derived from an EMBL/GenBank/DDBJ whole genome shotgun (WGS) entry which is preliminary data.</text>
</comment>
<gene>
    <name evidence="2" type="ORF">THAOC_21609</name>
</gene>
<evidence type="ECO:0000313" key="3">
    <source>
        <dbReference type="Proteomes" id="UP000266841"/>
    </source>
</evidence>
<evidence type="ECO:0000256" key="1">
    <source>
        <dbReference type="SAM" id="MobiDB-lite"/>
    </source>
</evidence>
<dbReference type="AlphaFoldDB" id="K0SBJ4"/>
<sequence length="145" mass="15823">MLRASKSPIRRSPSVGGSTHAQRRSGTTGRVGSRWLRSGKPPVRWIREWPPGEAGREMERKGGGGRCTGEPQAVGRMWWRQTAERLLDHQGNSRASKRVGVEVGRRAGDYTTLSGQGATSDSLVGIPSHHDVESARHRCITAQSS</sequence>
<keyword evidence="3" id="KW-1185">Reference proteome</keyword>
<evidence type="ECO:0000313" key="2">
    <source>
        <dbReference type="EMBL" id="EJK58281.1"/>
    </source>
</evidence>
<organism evidence="2 3">
    <name type="scientific">Thalassiosira oceanica</name>
    <name type="common">Marine diatom</name>
    <dbReference type="NCBI Taxonomy" id="159749"/>
    <lineage>
        <taxon>Eukaryota</taxon>
        <taxon>Sar</taxon>
        <taxon>Stramenopiles</taxon>
        <taxon>Ochrophyta</taxon>
        <taxon>Bacillariophyta</taxon>
        <taxon>Coscinodiscophyceae</taxon>
        <taxon>Thalassiosirophycidae</taxon>
        <taxon>Thalassiosirales</taxon>
        <taxon>Thalassiosiraceae</taxon>
        <taxon>Thalassiosira</taxon>
    </lineage>
</organism>